<feature type="chain" id="PRO_5009327319" description="Serpin domain-containing protein" evidence="5">
    <location>
        <begin position="26"/>
        <end position="396"/>
    </location>
</feature>
<dbReference type="Proteomes" id="UP000095300">
    <property type="component" value="Unassembled WGS sequence"/>
</dbReference>
<evidence type="ECO:0000256" key="1">
    <source>
        <dbReference type="ARBA" id="ARBA00009500"/>
    </source>
</evidence>
<dbReference type="VEuPathDB" id="VectorBase:SCAU011621"/>
<dbReference type="PANTHER" id="PTHR11461">
    <property type="entry name" value="SERINE PROTEASE INHIBITOR, SERPIN"/>
    <property type="match status" value="1"/>
</dbReference>
<dbReference type="Gene3D" id="2.30.39.10">
    <property type="entry name" value="Alpha-1-antitrypsin, domain 1"/>
    <property type="match status" value="1"/>
</dbReference>
<evidence type="ECO:0000256" key="5">
    <source>
        <dbReference type="SAM" id="SignalP"/>
    </source>
</evidence>
<protein>
    <recommendedName>
        <fullName evidence="6">Serpin domain-containing protein</fullName>
    </recommendedName>
</protein>
<proteinExistence type="inferred from homology"/>
<dbReference type="InterPro" id="IPR042185">
    <property type="entry name" value="Serpin_sf_2"/>
</dbReference>
<keyword evidence="2" id="KW-0646">Protease inhibitor</keyword>
<dbReference type="SMART" id="SM00093">
    <property type="entry name" value="SERPIN"/>
    <property type="match status" value="1"/>
</dbReference>
<gene>
    <name evidence="7" type="primary">106088579</name>
</gene>
<dbReference type="InterPro" id="IPR023795">
    <property type="entry name" value="Serpin_CS"/>
</dbReference>
<dbReference type="SUPFAM" id="SSF56574">
    <property type="entry name" value="Serpins"/>
    <property type="match status" value="1"/>
</dbReference>
<evidence type="ECO:0000256" key="3">
    <source>
        <dbReference type="ARBA" id="ARBA00022900"/>
    </source>
</evidence>
<feature type="domain" description="Serpin" evidence="6">
    <location>
        <begin position="41"/>
        <end position="396"/>
    </location>
</feature>
<dbReference type="InterPro" id="IPR042178">
    <property type="entry name" value="Serpin_sf_1"/>
</dbReference>
<dbReference type="AlphaFoldDB" id="A0A1I8PVY8"/>
<dbReference type="KEGG" id="scac:106088579"/>
<comment type="similarity">
    <text evidence="1 4">Belongs to the serpin family.</text>
</comment>
<dbReference type="PROSITE" id="PS00284">
    <property type="entry name" value="SERPIN"/>
    <property type="match status" value="1"/>
</dbReference>
<evidence type="ECO:0000259" key="6">
    <source>
        <dbReference type="SMART" id="SM00093"/>
    </source>
</evidence>
<dbReference type="Pfam" id="PF00079">
    <property type="entry name" value="Serpin"/>
    <property type="match status" value="1"/>
</dbReference>
<dbReference type="GO" id="GO:0004867">
    <property type="term" value="F:serine-type endopeptidase inhibitor activity"/>
    <property type="evidence" value="ECO:0007669"/>
    <property type="project" value="UniProtKB-KW"/>
</dbReference>
<dbReference type="InterPro" id="IPR023796">
    <property type="entry name" value="Serpin_dom"/>
</dbReference>
<dbReference type="Gene3D" id="3.30.497.10">
    <property type="entry name" value="Antithrombin, subunit I, domain 2"/>
    <property type="match status" value="1"/>
</dbReference>
<keyword evidence="5" id="KW-0732">Signal</keyword>
<evidence type="ECO:0000313" key="8">
    <source>
        <dbReference type="Proteomes" id="UP000095300"/>
    </source>
</evidence>
<dbReference type="InterPro" id="IPR000215">
    <property type="entry name" value="Serpin_fam"/>
</dbReference>
<keyword evidence="3" id="KW-0722">Serine protease inhibitor</keyword>
<dbReference type="CDD" id="cd19601">
    <property type="entry name" value="serpin42Da-like"/>
    <property type="match status" value="1"/>
</dbReference>
<dbReference type="OrthoDB" id="671595at2759"/>
<dbReference type="InterPro" id="IPR036186">
    <property type="entry name" value="Serpin_sf"/>
</dbReference>
<dbReference type="PANTHER" id="PTHR11461:SF211">
    <property type="entry name" value="GH10112P-RELATED"/>
    <property type="match status" value="1"/>
</dbReference>
<evidence type="ECO:0000256" key="2">
    <source>
        <dbReference type="ARBA" id="ARBA00022690"/>
    </source>
</evidence>
<organism evidence="7 8">
    <name type="scientific">Stomoxys calcitrans</name>
    <name type="common">Stable fly</name>
    <name type="synonym">Conops calcitrans</name>
    <dbReference type="NCBI Taxonomy" id="35570"/>
    <lineage>
        <taxon>Eukaryota</taxon>
        <taxon>Metazoa</taxon>
        <taxon>Ecdysozoa</taxon>
        <taxon>Arthropoda</taxon>
        <taxon>Hexapoda</taxon>
        <taxon>Insecta</taxon>
        <taxon>Pterygota</taxon>
        <taxon>Neoptera</taxon>
        <taxon>Endopterygota</taxon>
        <taxon>Diptera</taxon>
        <taxon>Brachycera</taxon>
        <taxon>Muscomorpha</taxon>
        <taxon>Muscoidea</taxon>
        <taxon>Muscidae</taxon>
        <taxon>Stomoxys</taxon>
    </lineage>
</organism>
<keyword evidence="8" id="KW-1185">Reference proteome</keyword>
<evidence type="ECO:0000313" key="7">
    <source>
        <dbReference type="EnsemblMetazoa" id="SCAU011621-PA"/>
    </source>
</evidence>
<dbReference type="GO" id="GO:0005615">
    <property type="term" value="C:extracellular space"/>
    <property type="evidence" value="ECO:0007669"/>
    <property type="project" value="InterPro"/>
</dbReference>
<name>A0A1I8PVY8_STOCA</name>
<reference evidence="7" key="1">
    <citation type="submission" date="2020-05" db="UniProtKB">
        <authorList>
            <consortium name="EnsemblMetazoa"/>
        </authorList>
    </citation>
    <scope>IDENTIFICATION</scope>
    <source>
        <strain evidence="7">USDA</strain>
    </source>
</reference>
<evidence type="ECO:0000256" key="4">
    <source>
        <dbReference type="RuleBase" id="RU000411"/>
    </source>
</evidence>
<accession>A0A1I8PVY8</accession>
<sequence>MKLNDRISTFWNVLALLLFANAAKSAINDPKFHASLNSFSQNLFHQVYQTNGKENLIFSPFSIQTCLAMVRMGADGQTAVEIDQGLNFTGQSIDGITKNYNALLGQYEDGKILKIANKVYVMKDFTLQTEYKEILSQKFYSSAESMDFEKSEEAAKTINSWVASKTDDAIEELVEPMDLSSDTRLMLLSAIYFKGDWEKPFDAKNTKEEEFFVDEDKSIKVQMMYRAGMIDYSKIEELDATAVRLPYKDSDLSMVIILPNARNGLAAMEAKLETMSLTLLSEKLNRARGTRLYLPKFKVEFTVNLNAALIKMGMKQMFSQANLGKMLQQHEPLQVSDVVHKAIIDVNEWGTTAAGITRAGIMTRTRAMIFRADHPFYYVIMNADTVPLFQGTFVGA</sequence>
<feature type="signal peptide" evidence="5">
    <location>
        <begin position="1"/>
        <end position="25"/>
    </location>
</feature>
<dbReference type="EnsemblMetazoa" id="SCAU011621-RA">
    <property type="protein sequence ID" value="SCAU011621-PA"/>
    <property type="gene ID" value="SCAU011621"/>
</dbReference>